<evidence type="ECO:0000259" key="2">
    <source>
        <dbReference type="Pfam" id="PF00082"/>
    </source>
</evidence>
<dbReference type="PANTHER" id="PTHR35186">
    <property type="entry name" value="ANK_REP_REGION DOMAIN-CONTAINING PROTEIN"/>
    <property type="match status" value="1"/>
</dbReference>
<dbReference type="Pfam" id="PF24476">
    <property type="entry name" value="DUF7580"/>
    <property type="match status" value="1"/>
</dbReference>
<dbReference type="EMBL" id="JAADYS010001677">
    <property type="protein sequence ID" value="KAF4461645.1"/>
    <property type="molecule type" value="Genomic_DNA"/>
</dbReference>
<evidence type="ECO:0008006" key="6">
    <source>
        <dbReference type="Google" id="ProtNLM"/>
    </source>
</evidence>
<protein>
    <recommendedName>
        <fullName evidence="6">Peptidase S8/S53 domain-containing protein</fullName>
    </recommendedName>
</protein>
<reference evidence="4 5" key="1">
    <citation type="submission" date="2020-01" db="EMBL/GenBank/DDBJ databases">
        <title>Identification and distribution of gene clusters putatively required for synthesis of sphingolipid metabolism inhibitors in phylogenetically diverse species of the filamentous fungus Fusarium.</title>
        <authorList>
            <person name="Kim H.-S."/>
            <person name="Busman M."/>
            <person name="Brown D.W."/>
            <person name="Divon H."/>
            <person name="Uhlig S."/>
            <person name="Proctor R.H."/>
        </authorList>
    </citation>
    <scope>NUCLEOTIDE SEQUENCE [LARGE SCALE GENOMIC DNA]</scope>
    <source>
        <strain evidence="4 5">NRRL 20459</strain>
    </source>
</reference>
<evidence type="ECO:0000256" key="1">
    <source>
        <dbReference type="PROSITE-ProRule" id="PRU01240"/>
    </source>
</evidence>
<dbReference type="Pfam" id="PF00082">
    <property type="entry name" value="Peptidase_S8"/>
    <property type="match status" value="1"/>
</dbReference>
<dbReference type="PANTHER" id="PTHR35186:SF4">
    <property type="entry name" value="PRION-INHIBITION AND PROPAGATION HELO DOMAIN-CONTAINING PROTEIN"/>
    <property type="match status" value="1"/>
</dbReference>
<evidence type="ECO:0000313" key="5">
    <source>
        <dbReference type="Proteomes" id="UP000554235"/>
    </source>
</evidence>
<dbReference type="Gene3D" id="3.40.50.200">
    <property type="entry name" value="Peptidase S8/S53 domain"/>
    <property type="match status" value="1"/>
</dbReference>
<organism evidence="4 5">
    <name type="scientific">Fusarium albosuccineum</name>
    <dbReference type="NCBI Taxonomy" id="1237068"/>
    <lineage>
        <taxon>Eukaryota</taxon>
        <taxon>Fungi</taxon>
        <taxon>Dikarya</taxon>
        <taxon>Ascomycota</taxon>
        <taxon>Pezizomycotina</taxon>
        <taxon>Sordariomycetes</taxon>
        <taxon>Hypocreomycetidae</taxon>
        <taxon>Hypocreales</taxon>
        <taxon>Nectriaceae</taxon>
        <taxon>Fusarium</taxon>
        <taxon>Fusarium decemcellulare species complex</taxon>
    </lineage>
</organism>
<feature type="domain" description="DUF7580" evidence="3">
    <location>
        <begin position="167"/>
        <end position="483"/>
    </location>
</feature>
<dbReference type="Proteomes" id="UP000554235">
    <property type="component" value="Unassembled WGS sequence"/>
</dbReference>
<comment type="similarity">
    <text evidence="1">Belongs to the peptidase S8 family.</text>
</comment>
<comment type="caution">
    <text evidence="4">The sequence shown here is derived from an EMBL/GenBank/DDBJ whole genome shotgun (WGS) entry which is preliminary data.</text>
</comment>
<name>A0A8H4L4U1_9HYPO</name>
<dbReference type="GO" id="GO:0004252">
    <property type="term" value="F:serine-type endopeptidase activity"/>
    <property type="evidence" value="ECO:0007669"/>
    <property type="project" value="InterPro"/>
</dbReference>
<dbReference type="AlphaFoldDB" id="A0A8H4L4U1"/>
<evidence type="ECO:0000313" key="4">
    <source>
        <dbReference type="EMBL" id="KAF4461645.1"/>
    </source>
</evidence>
<dbReference type="InterPro" id="IPR036852">
    <property type="entry name" value="Peptidase_S8/S53_dom_sf"/>
</dbReference>
<keyword evidence="5" id="KW-1185">Reference proteome</keyword>
<dbReference type="PROSITE" id="PS51892">
    <property type="entry name" value="SUBTILASE"/>
    <property type="match status" value="1"/>
</dbReference>
<gene>
    <name evidence="4" type="ORF">FALBO_11549</name>
</gene>
<dbReference type="OrthoDB" id="3565018at2759"/>
<comment type="caution">
    <text evidence="1">Lacks conserved residue(s) required for the propagation of feature annotation.</text>
</comment>
<dbReference type="SUPFAM" id="SSF52743">
    <property type="entry name" value="Subtilisin-like"/>
    <property type="match status" value="1"/>
</dbReference>
<evidence type="ECO:0000259" key="3">
    <source>
        <dbReference type="Pfam" id="PF24476"/>
    </source>
</evidence>
<proteinExistence type="inferred from homology"/>
<sequence>MGAPEASIIYFAVDVTARLAKVAQDVGTSQDQQFCPTLAAALWIISEQLGSKETVDLGQEDELAKLLKNLERLCKTKSPLVSLKAMMSDPTPYPRLNELCRERTKTAENAIRKLALGQGAKAVNRREGLLTMLEAFSSRLTVEEEVTNPTTNAETWTGEDYTGSIRALHKILSEYLICDIGSKKKDIAGKLRLAVENRSQDKFPAFDLMFLAHPHKELYKEPFRWRETRIRVDQRETRFADETDEETQLIVNGPIHITEFCERISAREQYQLSLFASGQKLHFVEWCEGARSWVPSSPSMPLSTILKNHKLSQKMKSLLSYLLAHPVWQFFNTDWMGKEWTKDSISFMYERRQNADEAGIYLNEPFISAPFDPDPSADDSRFRPHKFPKIKALGILLLEIELGTVIEEHFGQDSFAPDGQLNADADLHTALKLYDDPDKLEDTKKLLKTVIGDCLRPSKFTPHRQSVDGLRKTLQDHVVSHLYTLVDILYGEPDKIELRPTVQMQPLQRDEIGRQGVDSQDICLQHRQVSLINGETVNDPLINNNGRLQGSISNCIGQASSEAWFDELDELNSILTNMPGEIDHHYRPIRIAVLDTGMDGKDPFARQLRGYRDFVSGEDHVKLDKTGHGTNSVKLIFKVYDQAEVYVARVFENNRANDDTQDLMLKAIRYSKEVWDADIISIASGFESDHHGMRTAIKKAACDGTLVFAAASNYGNIRHVTFPARMKDVICMYCTDGRAKVSRSINPAPQKTKSRNFAILGESVIVPPSLHNPLTGTSVATCIAAGLAGRLLDFSRQMDGQQRIRCVHQLASVEGMSAVFGQMARGAEDNNYNCVVPGRLLQHLNEDDQRQLKRERICERLSMALENIDMDL</sequence>
<accession>A0A8H4L4U1</accession>
<dbReference type="InterPro" id="IPR000209">
    <property type="entry name" value="Peptidase_S8/S53_dom"/>
</dbReference>
<dbReference type="InterPro" id="IPR056002">
    <property type="entry name" value="DUF7580"/>
</dbReference>
<dbReference type="GO" id="GO:0006508">
    <property type="term" value="P:proteolysis"/>
    <property type="evidence" value="ECO:0007669"/>
    <property type="project" value="InterPro"/>
</dbReference>
<feature type="domain" description="Peptidase S8/S53" evidence="2">
    <location>
        <begin position="589"/>
        <end position="799"/>
    </location>
</feature>